<comment type="subcellular location">
    <subcellularLocation>
        <location evidence="1 6">Nucleus</location>
    </subcellularLocation>
</comment>
<name>A0A6J0JZ77_RAPSA</name>
<dbReference type="PIRSF" id="PIRSF038170">
    <property type="entry name" value="tRNA_m1A_mtfrase"/>
    <property type="match status" value="1"/>
</dbReference>
<dbReference type="RefSeq" id="XP_018440977.2">
    <property type="nucleotide sequence ID" value="XM_018585475.2"/>
</dbReference>
<evidence type="ECO:0000256" key="4">
    <source>
        <dbReference type="ARBA" id="ARBA00022694"/>
    </source>
</evidence>
<dbReference type="AlphaFoldDB" id="A0A6J0JZ77"/>
<evidence type="ECO:0000256" key="6">
    <source>
        <dbReference type="PIRNR" id="PIRNR038170"/>
    </source>
</evidence>
<proteinExistence type="inferred from homology"/>
<dbReference type="PANTHER" id="PTHR12945">
    <property type="entry name" value="TRANSLATION INITIATION FACTOR EIF3-RELATED"/>
    <property type="match status" value="1"/>
</dbReference>
<accession>A0A6J0JZ77</accession>
<comment type="function">
    <text evidence="6">Substrate-binding subunit of tRNA (adenine-N1-)-methyltransferase, which catalyzes the formation of N1-methyladenine at position 58 (m1A58) in initiator methionyl-tRNA.</text>
</comment>
<dbReference type="GeneID" id="108813044"/>
<evidence type="ECO:0000313" key="8">
    <source>
        <dbReference type="Proteomes" id="UP000504610"/>
    </source>
</evidence>
<feature type="region of interest" description="Disordered" evidence="7">
    <location>
        <begin position="1"/>
        <end position="23"/>
    </location>
</feature>
<dbReference type="PANTHER" id="PTHR12945:SF0">
    <property type="entry name" value="TRNA (ADENINE(58)-N(1))-METHYLTRANSFERASE NON-CATALYTIC SUBUNIT TRM6"/>
    <property type="match status" value="1"/>
</dbReference>
<dbReference type="InterPro" id="IPR017423">
    <property type="entry name" value="TRM6"/>
</dbReference>
<reference evidence="8" key="1">
    <citation type="journal article" date="2019" name="Database">
        <title>The radish genome database (RadishGD): an integrated information resource for radish genomics.</title>
        <authorList>
            <person name="Yu H.J."/>
            <person name="Baek S."/>
            <person name="Lee Y.J."/>
            <person name="Cho A."/>
            <person name="Mun J.H."/>
        </authorList>
    </citation>
    <scope>NUCLEOTIDE SEQUENCE [LARGE SCALE GENOMIC DNA]</scope>
    <source>
        <strain evidence="8">cv. WK10039</strain>
    </source>
</reference>
<gene>
    <name evidence="9" type="primary">LOC108813044</name>
</gene>
<comment type="similarity">
    <text evidence="2 6">Belongs to the TRM6/GCD10 family.</text>
</comment>
<evidence type="ECO:0000256" key="7">
    <source>
        <dbReference type="SAM" id="MobiDB-lite"/>
    </source>
</evidence>
<evidence type="ECO:0000256" key="2">
    <source>
        <dbReference type="ARBA" id="ARBA00008320"/>
    </source>
</evidence>
<dbReference type="Pfam" id="PF04189">
    <property type="entry name" value="Gcd10p"/>
    <property type="match status" value="1"/>
</dbReference>
<dbReference type="OrthoDB" id="10254665at2759"/>
<dbReference type="Proteomes" id="UP000504610">
    <property type="component" value="Chromosome 6"/>
</dbReference>
<protein>
    <recommendedName>
        <fullName evidence="3 6">tRNA (adenine(58)-N(1))-methyltransferase non-catalytic subunit TRM6</fullName>
    </recommendedName>
</protein>
<evidence type="ECO:0000256" key="3">
    <source>
        <dbReference type="ARBA" id="ARBA00021704"/>
    </source>
</evidence>
<keyword evidence="4 6" id="KW-0819">tRNA processing</keyword>
<dbReference type="GO" id="GO:0030488">
    <property type="term" value="P:tRNA methylation"/>
    <property type="evidence" value="ECO:0007669"/>
    <property type="project" value="InterPro"/>
</dbReference>
<dbReference type="GO" id="GO:0005634">
    <property type="term" value="C:nucleus"/>
    <property type="evidence" value="ECO:0007669"/>
    <property type="project" value="UniProtKB-SubCell"/>
</dbReference>
<evidence type="ECO:0000256" key="1">
    <source>
        <dbReference type="ARBA" id="ARBA00004123"/>
    </source>
</evidence>
<comment type="subunit">
    <text evidence="6">Heterotetramer.</text>
</comment>
<keyword evidence="5 6" id="KW-0539">Nucleus</keyword>
<keyword evidence="8" id="KW-1185">Reference proteome</keyword>
<evidence type="ECO:0000313" key="9">
    <source>
        <dbReference type="RefSeq" id="XP_018440977.2"/>
    </source>
</evidence>
<sequence length="444" mass="49203">MEHDKDQDMSENKNNSNKAQDINPRFASEGCSVLLDVNDGDRLVFARLSGGAGLKIGNTRYSLKPLIGAPFGSLFQVESGSEEGSFLSRILPIKKESTSNNVTEDTRDNRELIDNNEAQNLTEEEIGAMRREGAKGDEIIEALIANSKTFDKKFQLSQDKYKLKKQKKYAPKVLLRRPFARSICEAYFKKYPARIGFLRVDALSLLLTMANVTAYSDVLVVDMVGGLVTGAVAERLGGTGYVCNTYKGNTPSSVDMVRMFNFTDKVIERIVQSSIDELSSPKTASPERVCNSEININESSASDKVEDVSVTVEARVVDDVVLLESKVIKSPKAGAKASKEAVEMWKENGFSSLIMAAQDQDPWSLAKDVLPLLSYSAPFAIYHQYLQPLATCMHNLQQGKMAINLQITEPWLREYQVLPSRTHPHMQMNSFGGYVLSGIRISTT</sequence>
<dbReference type="GO" id="GO:0031515">
    <property type="term" value="C:tRNA (m1A) methyltransferase complex"/>
    <property type="evidence" value="ECO:0007669"/>
    <property type="project" value="UniProtKB-UniRule"/>
</dbReference>
<reference evidence="9" key="2">
    <citation type="submission" date="2025-08" db="UniProtKB">
        <authorList>
            <consortium name="RefSeq"/>
        </authorList>
    </citation>
    <scope>IDENTIFICATION</scope>
    <source>
        <tissue evidence="9">Leaf</tissue>
    </source>
</reference>
<feature type="compositionally biased region" description="Basic and acidic residues" evidence="7">
    <location>
        <begin position="1"/>
        <end position="11"/>
    </location>
</feature>
<evidence type="ECO:0000256" key="5">
    <source>
        <dbReference type="ARBA" id="ARBA00023242"/>
    </source>
</evidence>
<organism evidence="8 9">
    <name type="scientific">Raphanus sativus</name>
    <name type="common">Radish</name>
    <name type="synonym">Raphanus raphanistrum var. sativus</name>
    <dbReference type="NCBI Taxonomy" id="3726"/>
    <lineage>
        <taxon>Eukaryota</taxon>
        <taxon>Viridiplantae</taxon>
        <taxon>Streptophyta</taxon>
        <taxon>Embryophyta</taxon>
        <taxon>Tracheophyta</taxon>
        <taxon>Spermatophyta</taxon>
        <taxon>Magnoliopsida</taxon>
        <taxon>eudicotyledons</taxon>
        <taxon>Gunneridae</taxon>
        <taxon>Pentapetalae</taxon>
        <taxon>rosids</taxon>
        <taxon>malvids</taxon>
        <taxon>Brassicales</taxon>
        <taxon>Brassicaceae</taxon>
        <taxon>Brassiceae</taxon>
        <taxon>Raphanus</taxon>
    </lineage>
</organism>
<dbReference type="KEGG" id="rsz:108813044"/>